<dbReference type="InterPro" id="IPR037103">
    <property type="entry name" value="Tubulin/FtsZ-like_C"/>
</dbReference>
<dbReference type="SUPFAM" id="SSF55307">
    <property type="entry name" value="Tubulin C-terminal domain-like"/>
    <property type="match status" value="1"/>
</dbReference>
<feature type="binding site" evidence="4">
    <location>
        <position position="178"/>
    </location>
    <ligand>
        <name>GTP</name>
        <dbReference type="ChEBI" id="CHEBI:37565"/>
    </ligand>
</feature>
<dbReference type="InterPro" id="IPR000158">
    <property type="entry name" value="Cell_div_FtsZ"/>
</dbReference>
<dbReference type="InterPro" id="IPR020805">
    <property type="entry name" value="Cell_div_FtsZ_CS"/>
</dbReference>
<comment type="subunit">
    <text evidence="4">Homodimer. Polymerizes to form a dynamic ring structure in a strictly GTP-dependent manner. Interacts directly with several other division proteins.</text>
</comment>
<dbReference type="GO" id="GO:0007017">
    <property type="term" value="P:microtubule-based process"/>
    <property type="evidence" value="ECO:0007669"/>
    <property type="project" value="InterPro"/>
</dbReference>
<feature type="domain" description="Tubulin/FtsZ 2-layer sandwich" evidence="8">
    <location>
        <begin position="198"/>
        <end position="306"/>
    </location>
</feature>
<dbReference type="PROSITE" id="PS01135">
    <property type="entry name" value="FTSZ_2"/>
    <property type="match status" value="1"/>
</dbReference>
<evidence type="ECO:0000313" key="9">
    <source>
        <dbReference type="EMBL" id="OGZ63156.1"/>
    </source>
</evidence>
<dbReference type="InterPro" id="IPR024757">
    <property type="entry name" value="FtsZ_C"/>
</dbReference>
<feature type="domain" description="Tubulin/FtsZ GTPase" evidence="7">
    <location>
        <begin position="4"/>
        <end position="196"/>
    </location>
</feature>
<dbReference type="InterPro" id="IPR045061">
    <property type="entry name" value="FtsZ/CetZ"/>
</dbReference>
<dbReference type="InterPro" id="IPR003008">
    <property type="entry name" value="Tubulin_FtsZ_GTPase"/>
</dbReference>
<evidence type="ECO:0000256" key="1">
    <source>
        <dbReference type="ARBA" id="ARBA00009690"/>
    </source>
</evidence>
<dbReference type="Pfam" id="PF12327">
    <property type="entry name" value="FtsZ_C"/>
    <property type="match status" value="1"/>
</dbReference>
<dbReference type="SMART" id="SM00865">
    <property type="entry name" value="Tubulin_C"/>
    <property type="match status" value="1"/>
</dbReference>
<dbReference type="GO" id="GO:0005525">
    <property type="term" value="F:GTP binding"/>
    <property type="evidence" value="ECO:0007669"/>
    <property type="project" value="UniProtKB-UniRule"/>
</dbReference>
<evidence type="ECO:0000256" key="4">
    <source>
        <dbReference type="HAMAP-Rule" id="MF_00909"/>
    </source>
</evidence>
<dbReference type="InterPro" id="IPR008280">
    <property type="entry name" value="Tub_FtsZ_C"/>
</dbReference>
<keyword evidence="2 4" id="KW-0547">Nucleotide-binding</keyword>
<dbReference type="GO" id="GO:0005737">
    <property type="term" value="C:cytoplasm"/>
    <property type="evidence" value="ECO:0007669"/>
    <property type="project" value="UniProtKB-SubCell"/>
</dbReference>
<dbReference type="PANTHER" id="PTHR30314">
    <property type="entry name" value="CELL DIVISION PROTEIN FTSZ-RELATED"/>
    <property type="match status" value="1"/>
</dbReference>
<dbReference type="EMBL" id="MHOL01000005">
    <property type="protein sequence ID" value="OGZ63156.1"/>
    <property type="molecule type" value="Genomic_DNA"/>
</dbReference>
<dbReference type="GO" id="GO:0000917">
    <property type="term" value="P:division septum assembly"/>
    <property type="evidence" value="ECO:0007669"/>
    <property type="project" value="UniProtKB-KW"/>
</dbReference>
<accession>A0A1G2HKZ6</accession>
<dbReference type="Proteomes" id="UP000178991">
    <property type="component" value="Unassembled WGS sequence"/>
</dbReference>
<dbReference type="InterPro" id="IPR017975">
    <property type="entry name" value="Tubulin_CS"/>
</dbReference>
<dbReference type="CDD" id="cd02201">
    <property type="entry name" value="FtsZ_type1"/>
    <property type="match status" value="1"/>
</dbReference>
<comment type="function">
    <text evidence="4 6">Essential cell division protein that forms a contractile ring structure (Z ring) at the future cell division site. The regulation of the ring assembly controls the timing and the location of cell division. One of the functions of the FtsZ ring is to recruit other cell division proteins to the septum to produce a new cell wall between the dividing cells. Binds GTP and shows GTPase activity.</text>
</comment>
<dbReference type="Gene3D" id="3.30.1330.20">
    <property type="entry name" value="Tubulin/FtsZ, C-terminal domain"/>
    <property type="match status" value="1"/>
</dbReference>
<feature type="binding site" evidence="4">
    <location>
        <begin position="99"/>
        <end position="101"/>
    </location>
    <ligand>
        <name>GTP</name>
        <dbReference type="ChEBI" id="CHEBI:37565"/>
    </ligand>
</feature>
<evidence type="ECO:0000256" key="2">
    <source>
        <dbReference type="ARBA" id="ARBA00022741"/>
    </source>
</evidence>
<keyword evidence="4 6" id="KW-0132">Cell division</keyword>
<keyword evidence="4 6" id="KW-0717">Septation</keyword>
<dbReference type="NCBIfam" id="TIGR00065">
    <property type="entry name" value="ftsZ"/>
    <property type="match status" value="1"/>
</dbReference>
<evidence type="ECO:0000256" key="6">
    <source>
        <dbReference type="RuleBase" id="RU000631"/>
    </source>
</evidence>
<proteinExistence type="inferred from homology"/>
<dbReference type="PRINTS" id="PR00423">
    <property type="entry name" value="CELLDVISFTSZ"/>
</dbReference>
<organism evidence="9 10">
    <name type="scientific">Candidatus Staskawiczbacteria bacterium RIFCSPHIGHO2_01_FULL_34_27</name>
    <dbReference type="NCBI Taxonomy" id="1802199"/>
    <lineage>
        <taxon>Bacteria</taxon>
        <taxon>Candidatus Staskawicziibacteriota</taxon>
    </lineage>
</organism>
<dbReference type="Pfam" id="PF00091">
    <property type="entry name" value="Tubulin"/>
    <property type="match status" value="1"/>
</dbReference>
<evidence type="ECO:0000313" key="10">
    <source>
        <dbReference type="Proteomes" id="UP000178991"/>
    </source>
</evidence>
<name>A0A1G2HKZ6_9BACT</name>
<evidence type="ECO:0000256" key="3">
    <source>
        <dbReference type="ARBA" id="ARBA00023134"/>
    </source>
</evidence>
<feature type="binding site" evidence="4">
    <location>
        <position position="130"/>
    </location>
    <ligand>
        <name>GTP</name>
        <dbReference type="ChEBI" id="CHEBI:37565"/>
    </ligand>
</feature>
<keyword evidence="3 4" id="KW-0342">GTP-binding</keyword>
<feature type="binding site" evidence="4">
    <location>
        <position position="134"/>
    </location>
    <ligand>
        <name>GTP</name>
        <dbReference type="ChEBI" id="CHEBI:37565"/>
    </ligand>
</feature>
<dbReference type="AlphaFoldDB" id="A0A1G2HKZ6"/>
<comment type="similarity">
    <text evidence="1 4 6">Belongs to the FtsZ family.</text>
</comment>
<dbReference type="GO" id="GO:0051258">
    <property type="term" value="P:protein polymerization"/>
    <property type="evidence" value="ECO:0007669"/>
    <property type="project" value="UniProtKB-UniRule"/>
</dbReference>
<protein>
    <recommendedName>
        <fullName evidence="4 5">Cell division protein FtsZ</fullName>
    </recommendedName>
</protein>
<dbReference type="InterPro" id="IPR036525">
    <property type="entry name" value="Tubulin/FtsZ_GTPase_sf"/>
</dbReference>
<dbReference type="InterPro" id="IPR018316">
    <property type="entry name" value="Tubulin/FtsZ_2-layer-sand-dom"/>
</dbReference>
<dbReference type="Gene3D" id="3.40.50.1440">
    <property type="entry name" value="Tubulin/FtsZ, GTPase domain"/>
    <property type="match status" value="1"/>
</dbReference>
<comment type="subcellular location">
    <subcellularLocation>
        <location evidence="4">Cytoplasm</location>
    </subcellularLocation>
    <text evidence="4">Assembles at midcell at the inner surface of the cytoplasmic membrane.</text>
</comment>
<dbReference type="SMART" id="SM00864">
    <property type="entry name" value="Tubulin"/>
    <property type="match status" value="1"/>
</dbReference>
<dbReference type="PROSITE" id="PS00227">
    <property type="entry name" value="TUBULIN"/>
    <property type="match status" value="1"/>
</dbReference>
<evidence type="ECO:0000256" key="5">
    <source>
        <dbReference type="NCBIfam" id="TIGR00065"/>
    </source>
</evidence>
<dbReference type="GO" id="GO:0032153">
    <property type="term" value="C:cell division site"/>
    <property type="evidence" value="ECO:0007669"/>
    <property type="project" value="UniProtKB-UniRule"/>
</dbReference>
<dbReference type="GO" id="GO:0003924">
    <property type="term" value="F:GTPase activity"/>
    <property type="evidence" value="ECO:0007669"/>
    <property type="project" value="UniProtKB-UniRule"/>
</dbReference>
<dbReference type="GO" id="GO:0043093">
    <property type="term" value="P:FtsZ-dependent cytokinesis"/>
    <property type="evidence" value="ECO:0007669"/>
    <property type="project" value="UniProtKB-UniRule"/>
</dbReference>
<evidence type="ECO:0000259" key="7">
    <source>
        <dbReference type="SMART" id="SM00864"/>
    </source>
</evidence>
<sequence>MNPKIKVIGVGGSGSNTISRIAKFDSNGVELVAINTDAQALHFCKVKNKILIGKNITKGLGAGMNILLGKEAAEENKNELSEVLKGSDMVFITCGLGGGTGSGASPVIAEIAKSMGILTIAVVTTPFSFEGEQRKQVAKLACENLKSKVDSLLIISNDKLLKIIDEKTTVSGAFEACDDILKQAVEGITDLILAPGIISIDFASVLSVMKNSGQALFGTGRAIGENRAIKAATDAINSPLLDFSIKGSKGILFNVSGQDITLNEVKEVSKIITENVDPKAQIIFGAAKNSTLKKGEIKITVIATKF</sequence>
<comment type="caution">
    <text evidence="9">The sequence shown here is derived from an EMBL/GenBank/DDBJ whole genome shotgun (WGS) entry which is preliminary data.</text>
</comment>
<dbReference type="SUPFAM" id="SSF52490">
    <property type="entry name" value="Tubulin nucleotide-binding domain-like"/>
    <property type="match status" value="1"/>
</dbReference>
<dbReference type="FunFam" id="3.40.50.1440:FF:000001">
    <property type="entry name" value="Cell division protein FtsZ"/>
    <property type="match status" value="1"/>
</dbReference>
<keyword evidence="4 6" id="KW-0131">Cell cycle</keyword>
<dbReference type="HAMAP" id="MF_00909">
    <property type="entry name" value="FtsZ"/>
    <property type="match status" value="1"/>
</dbReference>
<comment type="caution">
    <text evidence="4">Lacks conserved residue(s) required for the propagation of feature annotation.</text>
</comment>
<gene>
    <name evidence="4" type="primary">ftsZ</name>
    <name evidence="9" type="ORF">A2639_03080</name>
</gene>
<dbReference type="GO" id="GO:0005874">
    <property type="term" value="C:microtubule"/>
    <property type="evidence" value="ECO:0007669"/>
    <property type="project" value="InterPro"/>
</dbReference>
<reference evidence="9 10" key="1">
    <citation type="journal article" date="2016" name="Nat. Commun.">
        <title>Thousands of microbial genomes shed light on interconnected biogeochemical processes in an aquifer system.</title>
        <authorList>
            <person name="Anantharaman K."/>
            <person name="Brown C.T."/>
            <person name="Hug L.A."/>
            <person name="Sharon I."/>
            <person name="Castelle C.J."/>
            <person name="Probst A.J."/>
            <person name="Thomas B.C."/>
            <person name="Singh A."/>
            <person name="Wilkins M.J."/>
            <person name="Karaoz U."/>
            <person name="Brodie E.L."/>
            <person name="Williams K.H."/>
            <person name="Hubbard S.S."/>
            <person name="Banfield J.F."/>
        </authorList>
    </citation>
    <scope>NUCLEOTIDE SEQUENCE [LARGE SCALE GENOMIC DNA]</scope>
</reference>
<keyword evidence="4" id="KW-0963">Cytoplasm</keyword>
<dbReference type="PANTHER" id="PTHR30314:SF3">
    <property type="entry name" value="MITOCHONDRIAL DIVISION PROTEIN FSZA"/>
    <property type="match status" value="1"/>
</dbReference>
<evidence type="ECO:0000259" key="8">
    <source>
        <dbReference type="SMART" id="SM00865"/>
    </source>
</evidence>